<evidence type="ECO:0000256" key="2">
    <source>
        <dbReference type="SAM" id="MobiDB-lite"/>
    </source>
</evidence>
<evidence type="ECO:0000256" key="1">
    <source>
        <dbReference type="SAM" id="Coils"/>
    </source>
</evidence>
<dbReference type="Proteomes" id="UP000186817">
    <property type="component" value="Unassembled WGS sequence"/>
</dbReference>
<feature type="region of interest" description="Disordered" evidence="2">
    <location>
        <begin position="64"/>
        <end position="87"/>
    </location>
</feature>
<gene>
    <name evidence="3" type="ORF">AK812_SmicGene6034</name>
</gene>
<name>A0A1Q9ES93_SYMMI</name>
<protein>
    <submittedName>
        <fullName evidence="3">Uncharacterized protein</fullName>
    </submittedName>
</protein>
<evidence type="ECO:0000313" key="3">
    <source>
        <dbReference type="EMBL" id="OLQ10299.1"/>
    </source>
</evidence>
<sequence>MVAGVELQQKLLHRLRALTGEAPPAGALTPDVDKKPSPSKSSRGEDRLEDLASEASRLRQQILNARKERDHARRRRQNTEQESVSFHTNTAKQIANYHCRLQAMHNTITADKEEVNALRQNCRNDDRKKQSHRAQIRKLKEEADLCKAHKAKLAVEVQTESDRVSALRAEVKTYEQRLKEVLERKVLAEAEVMAVKMSQAAQEEENGEEEEEDETRKFTMLTGSDDEQEEDNEEEEARVLNELELSYEGLELSSIMPLPAAVRLATGHISHQDTMSKVDIPETGFLERGGVEFGRWTRPSPSGNAEWTEEELEAEYGEHLRNLEKVLLELRQEQAEQAEERRCQSRLAALKQRKKEEAAAAAAVARNRFPWSIGKWMRQEKAEAPTPKVSVVSGYRNFSPYAKHDAWNLHEDGIYDVLMRLAPGWAGTNAGDEEEKRRLSQPFLALFFKLNCADVEAMT</sequence>
<accession>A0A1Q9ES93</accession>
<feature type="compositionally biased region" description="Acidic residues" evidence="2">
    <location>
        <begin position="224"/>
        <end position="235"/>
    </location>
</feature>
<feature type="compositionally biased region" description="Acidic residues" evidence="2">
    <location>
        <begin position="202"/>
        <end position="213"/>
    </location>
</feature>
<feature type="coiled-coil region" evidence="1">
    <location>
        <begin position="309"/>
        <end position="340"/>
    </location>
</feature>
<evidence type="ECO:0000313" key="4">
    <source>
        <dbReference type="Proteomes" id="UP000186817"/>
    </source>
</evidence>
<keyword evidence="4" id="KW-1185">Reference proteome</keyword>
<dbReference type="EMBL" id="LSRX01000081">
    <property type="protein sequence ID" value="OLQ10299.1"/>
    <property type="molecule type" value="Genomic_DNA"/>
</dbReference>
<feature type="region of interest" description="Disordered" evidence="2">
    <location>
        <begin position="19"/>
        <end position="50"/>
    </location>
</feature>
<proteinExistence type="predicted"/>
<keyword evidence="1" id="KW-0175">Coiled coil</keyword>
<comment type="caution">
    <text evidence="3">The sequence shown here is derived from an EMBL/GenBank/DDBJ whole genome shotgun (WGS) entry which is preliminary data.</text>
</comment>
<dbReference type="OrthoDB" id="443867at2759"/>
<feature type="region of interest" description="Disordered" evidence="2">
    <location>
        <begin position="197"/>
        <end position="235"/>
    </location>
</feature>
<feature type="compositionally biased region" description="Basic and acidic residues" evidence="2">
    <location>
        <begin position="31"/>
        <end position="50"/>
    </location>
</feature>
<reference evidence="3 4" key="1">
    <citation type="submission" date="2016-02" db="EMBL/GenBank/DDBJ databases">
        <title>Genome analysis of coral dinoflagellate symbionts highlights evolutionary adaptations to a symbiotic lifestyle.</title>
        <authorList>
            <person name="Aranda M."/>
            <person name="Li Y."/>
            <person name="Liew Y.J."/>
            <person name="Baumgarten S."/>
            <person name="Simakov O."/>
            <person name="Wilson M."/>
            <person name="Piel J."/>
            <person name="Ashoor H."/>
            <person name="Bougouffa S."/>
            <person name="Bajic V.B."/>
            <person name="Ryu T."/>
            <person name="Ravasi T."/>
            <person name="Bayer T."/>
            <person name="Micklem G."/>
            <person name="Kim H."/>
            <person name="Bhak J."/>
            <person name="Lajeunesse T.C."/>
            <person name="Voolstra C.R."/>
        </authorList>
    </citation>
    <scope>NUCLEOTIDE SEQUENCE [LARGE SCALE GENOMIC DNA]</scope>
    <source>
        <strain evidence="3 4">CCMP2467</strain>
    </source>
</reference>
<organism evidence="3 4">
    <name type="scientific">Symbiodinium microadriaticum</name>
    <name type="common">Dinoflagellate</name>
    <name type="synonym">Zooxanthella microadriatica</name>
    <dbReference type="NCBI Taxonomy" id="2951"/>
    <lineage>
        <taxon>Eukaryota</taxon>
        <taxon>Sar</taxon>
        <taxon>Alveolata</taxon>
        <taxon>Dinophyceae</taxon>
        <taxon>Suessiales</taxon>
        <taxon>Symbiodiniaceae</taxon>
        <taxon>Symbiodinium</taxon>
    </lineage>
</organism>
<dbReference type="AlphaFoldDB" id="A0A1Q9ES93"/>